<proteinExistence type="predicted"/>
<dbReference type="GO" id="GO:0005525">
    <property type="term" value="F:GTP binding"/>
    <property type="evidence" value="ECO:0007669"/>
    <property type="project" value="UniProtKB-KW"/>
</dbReference>
<dbReference type="SMART" id="SM00173">
    <property type="entry name" value="RAS"/>
    <property type="match status" value="1"/>
</dbReference>
<keyword evidence="1" id="KW-0547">Nucleotide-binding</keyword>
<name>A0AAD4TRC4_OVIAM</name>
<dbReference type="Gene3D" id="3.40.50.300">
    <property type="entry name" value="P-loop containing nucleotide triphosphate hydrolases"/>
    <property type="match status" value="1"/>
</dbReference>
<dbReference type="InterPro" id="IPR020849">
    <property type="entry name" value="Small_GTPase_Ras-type"/>
</dbReference>
<organism evidence="3 4">
    <name type="scientific">Ovis ammon polii</name>
    <dbReference type="NCBI Taxonomy" id="230172"/>
    <lineage>
        <taxon>Eukaryota</taxon>
        <taxon>Metazoa</taxon>
        <taxon>Chordata</taxon>
        <taxon>Craniata</taxon>
        <taxon>Vertebrata</taxon>
        <taxon>Euteleostomi</taxon>
        <taxon>Mammalia</taxon>
        <taxon>Eutheria</taxon>
        <taxon>Laurasiatheria</taxon>
        <taxon>Artiodactyla</taxon>
        <taxon>Ruminantia</taxon>
        <taxon>Pecora</taxon>
        <taxon>Bovidae</taxon>
        <taxon>Caprinae</taxon>
        <taxon>Ovis</taxon>
    </lineage>
</organism>
<dbReference type="PANTHER" id="PTHR24070">
    <property type="entry name" value="RAS, DI-RAS, AND RHEB FAMILY MEMBERS OF SMALL GTPASE SUPERFAMILY"/>
    <property type="match status" value="1"/>
</dbReference>
<protein>
    <submittedName>
        <fullName evidence="3">Uncharacterized protein</fullName>
    </submittedName>
</protein>
<keyword evidence="2" id="KW-0342">GTP-binding</keyword>
<dbReference type="InterPro" id="IPR027417">
    <property type="entry name" value="P-loop_NTPase"/>
</dbReference>
<dbReference type="InterPro" id="IPR001806">
    <property type="entry name" value="Small_GTPase"/>
</dbReference>
<dbReference type="Proteomes" id="UP001214576">
    <property type="component" value="Unassembled WGS sequence"/>
</dbReference>
<reference evidence="3" key="1">
    <citation type="submission" date="2022-03" db="EMBL/GenBank/DDBJ databases">
        <title>Genomic analyses of argali, domestic sheep and their hybrids provide insights into chromosomal evolution, heterosis and genetic basis of agronomic traits.</title>
        <authorList>
            <person name="Li M."/>
        </authorList>
    </citation>
    <scope>NUCLEOTIDE SEQUENCE</scope>
    <source>
        <strain evidence="3">CAU-MHL-2022a</strain>
        <tissue evidence="3">Skin</tissue>
    </source>
</reference>
<gene>
    <name evidence="3" type="ORF">MG293_018727</name>
</gene>
<dbReference type="PROSITE" id="PS51421">
    <property type="entry name" value="RAS"/>
    <property type="match status" value="1"/>
</dbReference>
<dbReference type="EMBL" id="JAKZEL010000024">
    <property type="protein sequence ID" value="KAI4530869.1"/>
    <property type="molecule type" value="Genomic_DNA"/>
</dbReference>
<accession>A0AAD4TRC4</accession>
<dbReference type="Pfam" id="PF00071">
    <property type="entry name" value="Ras"/>
    <property type="match status" value="1"/>
</dbReference>
<dbReference type="GO" id="GO:0007165">
    <property type="term" value="P:signal transduction"/>
    <property type="evidence" value="ECO:0007669"/>
    <property type="project" value="InterPro"/>
</dbReference>
<dbReference type="GO" id="GO:0016020">
    <property type="term" value="C:membrane"/>
    <property type="evidence" value="ECO:0007669"/>
    <property type="project" value="InterPro"/>
</dbReference>
<dbReference type="AlphaFoldDB" id="A0AAD4TRC4"/>
<comment type="caution">
    <text evidence="3">The sequence shown here is derived from an EMBL/GenBank/DDBJ whole genome shotgun (WGS) entry which is preliminary data.</text>
</comment>
<dbReference type="SUPFAM" id="SSF52540">
    <property type="entry name" value="P-loop containing nucleoside triphosphate hydrolases"/>
    <property type="match status" value="1"/>
</dbReference>
<evidence type="ECO:0000313" key="4">
    <source>
        <dbReference type="Proteomes" id="UP001214576"/>
    </source>
</evidence>
<evidence type="ECO:0000256" key="1">
    <source>
        <dbReference type="ARBA" id="ARBA00022741"/>
    </source>
</evidence>
<evidence type="ECO:0000313" key="3">
    <source>
        <dbReference type="EMBL" id="KAI4530869.1"/>
    </source>
</evidence>
<evidence type="ECO:0000256" key="2">
    <source>
        <dbReference type="ARBA" id="ARBA00023134"/>
    </source>
</evidence>
<sequence length="286" mass="32871">MDILEKKKMKLGTVRLVRDSTSGSLNREMFNFKSNALARKLNINLHISPLFGYREMVPVLPSFRHQDPSYIFQLALAVSGILAFALRYSSNFGPCFATLNSPKLLVPFKIIYMTMDQGLLRNFNTASAPAFWISTNMQHHKRQAAWSNVNLKAVVGAMALTCPQNVPSEVNLEIQMQTKTSEAQIMTYWEFDQPKECICSAPPQATRTKFVTQRYRQSVCRLERSGHGRQEEFSAYQEQYMRTGDGFPIVFSVTDKATFEHVDHFHQLILRVKDRESFPMMVKRLI</sequence>
<dbReference type="GO" id="GO:0003924">
    <property type="term" value="F:GTPase activity"/>
    <property type="evidence" value="ECO:0007669"/>
    <property type="project" value="InterPro"/>
</dbReference>
<keyword evidence="4" id="KW-1185">Reference proteome</keyword>